<keyword evidence="1" id="KW-0175">Coiled coil</keyword>
<organism evidence="2 3">
    <name type="scientific">Gemmata obscuriglobus</name>
    <dbReference type="NCBI Taxonomy" id="114"/>
    <lineage>
        <taxon>Bacteria</taxon>
        <taxon>Pseudomonadati</taxon>
        <taxon>Planctomycetota</taxon>
        <taxon>Planctomycetia</taxon>
        <taxon>Gemmatales</taxon>
        <taxon>Gemmataceae</taxon>
        <taxon>Gemmata</taxon>
    </lineage>
</organism>
<feature type="coiled-coil region" evidence="1">
    <location>
        <begin position="334"/>
        <end position="361"/>
    </location>
</feature>
<proteinExistence type="predicted"/>
<dbReference type="InterPro" id="IPR027417">
    <property type="entry name" value="P-loop_NTPase"/>
</dbReference>
<dbReference type="GO" id="GO:0016740">
    <property type="term" value="F:transferase activity"/>
    <property type="evidence" value="ECO:0007669"/>
    <property type="project" value="UniProtKB-KW"/>
</dbReference>
<dbReference type="PANTHER" id="PTHR36451">
    <property type="entry name" value="PAPS-DEPENDENT SULFOTRANSFERASE STF3"/>
    <property type="match status" value="1"/>
</dbReference>
<evidence type="ECO:0000256" key="1">
    <source>
        <dbReference type="SAM" id="Coils"/>
    </source>
</evidence>
<keyword evidence="2" id="KW-0808">Transferase</keyword>
<keyword evidence="3" id="KW-1185">Reference proteome</keyword>
<reference evidence="2 3" key="1">
    <citation type="submission" date="2018-01" db="EMBL/GenBank/DDBJ databases">
        <title>G. obscuriglobus.</title>
        <authorList>
            <person name="Franke J."/>
            <person name="Blomberg W."/>
            <person name="Selmecki A."/>
        </authorList>
    </citation>
    <scope>NUCLEOTIDE SEQUENCE [LARGE SCALE GENOMIC DNA]</scope>
    <source>
        <strain evidence="2 3">DSM 5831</strain>
    </source>
</reference>
<gene>
    <name evidence="2" type="ORF">C1280_16330</name>
</gene>
<accession>A0A2Z3H239</accession>
<dbReference type="EMBL" id="CP025958">
    <property type="protein sequence ID" value="AWM38402.1"/>
    <property type="molecule type" value="Genomic_DNA"/>
</dbReference>
<dbReference type="Gene3D" id="3.40.50.300">
    <property type="entry name" value="P-loop containing nucleotide triphosphate hydrolases"/>
    <property type="match status" value="1"/>
</dbReference>
<dbReference type="SUPFAM" id="SSF52540">
    <property type="entry name" value="P-loop containing nucleoside triphosphate hydrolases"/>
    <property type="match status" value="1"/>
</dbReference>
<dbReference type="OrthoDB" id="9777890at2"/>
<dbReference type="KEGG" id="gog:C1280_16330"/>
<evidence type="ECO:0000313" key="2">
    <source>
        <dbReference type="EMBL" id="AWM38402.1"/>
    </source>
</evidence>
<name>A0A2Z3H239_9BACT</name>
<evidence type="ECO:0000313" key="3">
    <source>
        <dbReference type="Proteomes" id="UP000245802"/>
    </source>
</evidence>
<dbReference type="InterPro" id="IPR052736">
    <property type="entry name" value="Stf3_sulfotransferase"/>
</dbReference>
<dbReference type="Pfam" id="PF13469">
    <property type="entry name" value="Sulfotransfer_3"/>
    <property type="match status" value="1"/>
</dbReference>
<dbReference type="PANTHER" id="PTHR36451:SF1">
    <property type="entry name" value="OMEGA-HYDROXY-BETA-DIHYDROMENAQUINONE-9 SULFOTRANSFERASE STF3"/>
    <property type="match status" value="1"/>
</dbReference>
<dbReference type="AlphaFoldDB" id="A0A2Z3H239"/>
<protein>
    <submittedName>
        <fullName evidence="2">Sulfotransferase</fullName>
    </submittedName>
</protein>
<dbReference type="Proteomes" id="UP000245802">
    <property type="component" value="Chromosome"/>
</dbReference>
<sequence length="380" mass="44152">MPTTAATDTVALPPRKAHKREWAPRLWEGCDLFTWLRLLKDNGYAVQPPYWYIAAIVSANSVTNTVLRWCLNAAHGNRVRETKLEPPIFVIGHWRTGTTLLHELLIRDTRFGFPDMQDCFNPQHALLTNQLFKRYASWLLPDKRPMDNMPFGWERPQEDEFALALLGLPTTYTDFAFPDREPKDRGALDLSGLTPKQLARWKRVFVRFLQEVTVRIGGKRLVLKSPPHTARVPVLLDVFPDAKFVHIVRDPRAVFPSTVNLWKTLARGHGLQRPTFPGLEEKVLREFRVIYDRLDEARPLFKPGQFAELRYEDLVREPVAALEQVYTTLEIGGYEAVRPKIEEYQRQNANYERNKFTLTDAQQALIAERWGDVIRRYGYE</sequence>
<dbReference type="RefSeq" id="WP_010039882.1">
    <property type="nucleotide sequence ID" value="NZ_CP025958.1"/>
</dbReference>